<organism evidence="2 3">
    <name type="scientific">Pseudacidovorax intermedius</name>
    <dbReference type="NCBI Taxonomy" id="433924"/>
    <lineage>
        <taxon>Bacteria</taxon>
        <taxon>Pseudomonadati</taxon>
        <taxon>Pseudomonadota</taxon>
        <taxon>Betaproteobacteria</taxon>
        <taxon>Burkholderiales</taxon>
        <taxon>Comamonadaceae</taxon>
        <taxon>Pseudacidovorax</taxon>
    </lineage>
</organism>
<sequence length="120" mass="12820">MKKEQEAMNDNNDNDNLPGGAGFEPSAKLAFDLNLALYLDLVALLERNGVVSYRQMAARVLNISMNAREDGNQPLASALEGIAQGFAGRGDGLSIDTLKVAGDVRNDEAMGDIPMRPEGL</sequence>
<evidence type="ECO:0000256" key="1">
    <source>
        <dbReference type="SAM" id="MobiDB-lite"/>
    </source>
</evidence>
<dbReference type="STRING" id="433924.NS331_06900"/>
<protein>
    <submittedName>
        <fullName evidence="2">Uncharacterized protein</fullName>
    </submittedName>
</protein>
<accession>A0A370FE04</accession>
<proteinExistence type="predicted"/>
<dbReference type="Proteomes" id="UP000255265">
    <property type="component" value="Unassembled WGS sequence"/>
</dbReference>
<evidence type="ECO:0000313" key="2">
    <source>
        <dbReference type="EMBL" id="RDI21335.1"/>
    </source>
</evidence>
<gene>
    <name evidence="2" type="ORF">DFR41_109132</name>
</gene>
<comment type="caution">
    <text evidence="2">The sequence shown here is derived from an EMBL/GenBank/DDBJ whole genome shotgun (WGS) entry which is preliminary data.</text>
</comment>
<feature type="region of interest" description="Disordered" evidence="1">
    <location>
        <begin position="1"/>
        <end position="21"/>
    </location>
</feature>
<reference evidence="2 3" key="1">
    <citation type="submission" date="2018-07" db="EMBL/GenBank/DDBJ databases">
        <title>Genomic Encyclopedia of Type Strains, Phase IV (KMG-IV): sequencing the most valuable type-strain genomes for metagenomic binning, comparative biology and taxonomic classification.</title>
        <authorList>
            <person name="Goeker M."/>
        </authorList>
    </citation>
    <scope>NUCLEOTIDE SEQUENCE [LARGE SCALE GENOMIC DNA]</scope>
    <source>
        <strain evidence="2 3">DSM 21352</strain>
    </source>
</reference>
<dbReference type="EMBL" id="QQAV01000009">
    <property type="protein sequence ID" value="RDI21335.1"/>
    <property type="molecule type" value="Genomic_DNA"/>
</dbReference>
<dbReference type="AlphaFoldDB" id="A0A370FE04"/>
<evidence type="ECO:0000313" key="3">
    <source>
        <dbReference type="Proteomes" id="UP000255265"/>
    </source>
</evidence>
<keyword evidence="3" id="KW-1185">Reference proteome</keyword>
<name>A0A370FE04_9BURK</name>